<dbReference type="PATRIC" id="fig|1249627.3.peg.2367"/>
<feature type="transmembrane region" description="Helical" evidence="5">
    <location>
        <begin position="458"/>
        <end position="478"/>
    </location>
</feature>
<evidence type="ECO:0000256" key="6">
    <source>
        <dbReference type="RuleBase" id="RU000320"/>
    </source>
</evidence>
<evidence type="ECO:0000256" key="1">
    <source>
        <dbReference type="ARBA" id="ARBA00004127"/>
    </source>
</evidence>
<keyword evidence="5 8" id="KW-0830">Ubiquinone</keyword>
<keyword evidence="5" id="KW-0813">Transport</keyword>
<dbReference type="GO" id="GO:0012505">
    <property type="term" value="C:endomembrane system"/>
    <property type="evidence" value="ECO:0007669"/>
    <property type="project" value="UniProtKB-SubCell"/>
</dbReference>
<dbReference type="AlphaFoldDB" id="W9VCZ8"/>
<dbReference type="PRINTS" id="PR01434">
    <property type="entry name" value="NADHDHGNASE5"/>
</dbReference>
<feature type="transmembrane region" description="Helical" evidence="5">
    <location>
        <begin position="43"/>
        <end position="66"/>
    </location>
</feature>
<feature type="transmembrane region" description="Helical" evidence="5">
    <location>
        <begin position="12"/>
        <end position="31"/>
    </location>
</feature>
<feature type="transmembrane region" description="Helical" evidence="5">
    <location>
        <begin position="369"/>
        <end position="386"/>
    </location>
</feature>
<dbReference type="Pfam" id="PF00361">
    <property type="entry name" value="Proton_antipo_M"/>
    <property type="match status" value="1"/>
</dbReference>
<dbReference type="Proteomes" id="UP000019460">
    <property type="component" value="Unassembled WGS sequence"/>
</dbReference>
<feature type="domain" description="NADH:quinone oxidoreductase/Mrp antiporter transmembrane" evidence="7">
    <location>
        <begin position="125"/>
        <end position="419"/>
    </location>
</feature>
<evidence type="ECO:0000259" key="7">
    <source>
        <dbReference type="Pfam" id="PF00361"/>
    </source>
</evidence>
<organism evidence="8 9">
    <name type="scientific">Imhoffiella purpurea</name>
    <dbReference type="NCBI Taxonomy" id="1249627"/>
    <lineage>
        <taxon>Bacteria</taxon>
        <taxon>Pseudomonadati</taxon>
        <taxon>Pseudomonadota</taxon>
        <taxon>Gammaproteobacteria</taxon>
        <taxon>Chromatiales</taxon>
        <taxon>Chromatiaceae</taxon>
        <taxon>Imhoffiella</taxon>
    </lineage>
</organism>
<feature type="transmembrane region" description="Helical" evidence="5">
    <location>
        <begin position="406"/>
        <end position="425"/>
    </location>
</feature>
<sequence>MSFDAANLLPILPEIAVLVTASTVLVLDLYLEERNKGLNHSLSLLGLVVALLLTGFVGGGETQILFDGNLVRDAMSDLLKGAILVVSLLAFIYARPWLKDRGMLVGEFYVLGLLAVLGMLIMVSANSFLTLYLGLELQALSLYALVAFERDSKRGAEAAMKYFVLGALGSGMLLYGISMVYGATGSIELGPVAQAIAEQGMSNKVLVFGIVFMVIGIGFKFGAVPFHMWVPDIYEGAPTPAVLILGSAPKIAAFALAVRILIDAMQGLHADWRDMLVILAVLSMGLGNLVAIAQSNIKRMLAYSTISHVGFIFLGLLAGSDQGYAAAMFYSIVYAVMATGAFGILIILSRTGFDAERLEDLKGLNDRDPWYAAMMALVMFSMAGVPPTVGFMAKLLVLEAVVRIDMVWLALVAVFFSIIGAFYYLRVVKYIYFDKPAEDAPVLATTGGVRVAMTFNGLSLLALGMFPAALLTLCQSAFV</sequence>
<dbReference type="EMBL" id="AONC01000035">
    <property type="protein sequence ID" value="EXJ14841.1"/>
    <property type="molecule type" value="Genomic_DNA"/>
</dbReference>
<reference evidence="8 9" key="1">
    <citation type="submission" date="2012-11" db="EMBL/GenBank/DDBJ databases">
        <title>Genome assembly of Thiorhodococcus sp. AK35.</title>
        <authorList>
            <person name="Nupur N."/>
            <person name="Khatri I."/>
            <person name="Subramanian S."/>
            <person name="Pinnaka A."/>
        </authorList>
    </citation>
    <scope>NUCLEOTIDE SEQUENCE [LARGE SCALE GENOMIC DNA]</scope>
    <source>
        <strain evidence="8 9">AK35</strain>
    </source>
</reference>
<dbReference type="GO" id="GO:0008137">
    <property type="term" value="F:NADH dehydrogenase (ubiquinone) activity"/>
    <property type="evidence" value="ECO:0007669"/>
    <property type="project" value="InterPro"/>
</dbReference>
<dbReference type="eggNOG" id="COG1007">
    <property type="taxonomic scope" value="Bacteria"/>
</dbReference>
<keyword evidence="5" id="KW-1003">Cell membrane</keyword>
<feature type="transmembrane region" description="Helical" evidence="5">
    <location>
        <begin position="324"/>
        <end position="348"/>
    </location>
</feature>
<evidence type="ECO:0000313" key="8">
    <source>
        <dbReference type="EMBL" id="EXJ14841.1"/>
    </source>
</evidence>
<comment type="caution">
    <text evidence="8">The sequence shown here is derived from an EMBL/GenBank/DDBJ whole genome shotgun (WGS) entry which is preliminary data.</text>
</comment>
<dbReference type="EC" id="7.1.1.-" evidence="5"/>
<feature type="transmembrane region" description="Helical" evidence="5">
    <location>
        <begin position="78"/>
        <end position="94"/>
    </location>
</feature>
<feature type="transmembrane region" description="Helical" evidence="5">
    <location>
        <begin position="274"/>
        <end position="293"/>
    </location>
</feature>
<name>W9VCZ8_9GAMM</name>
<dbReference type="RefSeq" id="WP_043754017.1">
    <property type="nucleotide sequence ID" value="NZ_AONC01000035.1"/>
</dbReference>
<proteinExistence type="inferred from homology"/>
<keyword evidence="3 5" id="KW-1133">Transmembrane helix</keyword>
<keyword evidence="2 5" id="KW-0812">Transmembrane</keyword>
<keyword evidence="5" id="KW-0874">Quinone</keyword>
<dbReference type="STRING" id="1249627.D779_2047"/>
<dbReference type="PANTHER" id="PTHR22773">
    <property type="entry name" value="NADH DEHYDROGENASE"/>
    <property type="match status" value="1"/>
</dbReference>
<protein>
    <recommendedName>
        <fullName evidence="5">NADH-quinone oxidoreductase subunit N</fullName>
        <ecNumber evidence="5">7.1.1.-</ecNumber>
    </recommendedName>
    <alternativeName>
        <fullName evidence="5">NADH dehydrogenase I subunit N</fullName>
    </alternativeName>
    <alternativeName>
        <fullName evidence="5">NDH-1 subunit N</fullName>
    </alternativeName>
</protein>
<comment type="catalytic activity">
    <reaction evidence="5">
        <text>a quinone + NADH + 5 H(+)(in) = a quinol + NAD(+) + 4 H(+)(out)</text>
        <dbReference type="Rhea" id="RHEA:57888"/>
        <dbReference type="ChEBI" id="CHEBI:15378"/>
        <dbReference type="ChEBI" id="CHEBI:24646"/>
        <dbReference type="ChEBI" id="CHEBI:57540"/>
        <dbReference type="ChEBI" id="CHEBI:57945"/>
        <dbReference type="ChEBI" id="CHEBI:132124"/>
    </reaction>
</comment>
<dbReference type="GO" id="GO:0048038">
    <property type="term" value="F:quinone binding"/>
    <property type="evidence" value="ECO:0007669"/>
    <property type="project" value="UniProtKB-KW"/>
</dbReference>
<dbReference type="GO" id="GO:0042773">
    <property type="term" value="P:ATP synthesis coupled electron transport"/>
    <property type="evidence" value="ECO:0007669"/>
    <property type="project" value="InterPro"/>
</dbReference>
<comment type="subunit">
    <text evidence="5">NDH-1 is composed of 14 different subunits. Subunits NuoA, H, J, K, L, M, N constitute the membrane sector of the complex.</text>
</comment>
<dbReference type="NCBIfam" id="TIGR01770">
    <property type="entry name" value="NDH_I_N"/>
    <property type="match status" value="1"/>
</dbReference>
<keyword evidence="9" id="KW-1185">Reference proteome</keyword>
<feature type="transmembrane region" description="Helical" evidence="5">
    <location>
        <begin position="242"/>
        <end position="262"/>
    </location>
</feature>
<feature type="transmembrane region" description="Helical" evidence="5">
    <location>
        <begin position="106"/>
        <end position="123"/>
    </location>
</feature>
<dbReference type="GO" id="GO:0050136">
    <property type="term" value="F:NADH dehydrogenase (quinone) (non-electrogenic) activity"/>
    <property type="evidence" value="ECO:0007669"/>
    <property type="project" value="UniProtKB-UniRule"/>
</dbReference>
<evidence type="ECO:0000256" key="4">
    <source>
        <dbReference type="ARBA" id="ARBA00023136"/>
    </source>
</evidence>
<dbReference type="OrthoDB" id="9768329at2"/>
<accession>W9VCZ8</accession>
<keyword evidence="4 5" id="KW-0472">Membrane</keyword>
<comment type="subcellular location">
    <subcellularLocation>
        <location evidence="5">Cell membrane</location>
        <topology evidence="5">Multi-pass membrane protein</topology>
    </subcellularLocation>
    <subcellularLocation>
        <location evidence="1">Endomembrane system</location>
        <topology evidence="1">Multi-pass membrane protein</topology>
    </subcellularLocation>
    <subcellularLocation>
        <location evidence="6">Membrane</location>
        <topology evidence="6">Multi-pass membrane protein</topology>
    </subcellularLocation>
</comment>
<dbReference type="InterPro" id="IPR001750">
    <property type="entry name" value="ND/Mrp_TM"/>
</dbReference>
<dbReference type="NCBIfam" id="NF004442">
    <property type="entry name" value="PRK05777.1-5"/>
    <property type="match status" value="1"/>
</dbReference>
<feature type="transmembrane region" description="Helical" evidence="5">
    <location>
        <begin position="205"/>
        <end position="230"/>
    </location>
</feature>
<keyword evidence="5" id="KW-0520">NAD</keyword>
<keyword evidence="5" id="KW-1278">Translocase</keyword>
<dbReference type="HAMAP" id="MF_00445">
    <property type="entry name" value="NDH1_NuoN_1"/>
    <property type="match status" value="1"/>
</dbReference>
<dbReference type="GO" id="GO:0005886">
    <property type="term" value="C:plasma membrane"/>
    <property type="evidence" value="ECO:0007669"/>
    <property type="project" value="UniProtKB-SubCell"/>
</dbReference>
<dbReference type="InterPro" id="IPR010096">
    <property type="entry name" value="NADH-Q_OxRdtase_suN/2"/>
</dbReference>
<evidence type="ECO:0000256" key="3">
    <source>
        <dbReference type="ARBA" id="ARBA00022989"/>
    </source>
</evidence>
<gene>
    <name evidence="5" type="primary">nuoN</name>
    <name evidence="8" type="ORF">D779_2047</name>
</gene>
<evidence type="ECO:0000313" key="9">
    <source>
        <dbReference type="Proteomes" id="UP000019460"/>
    </source>
</evidence>
<comment type="function">
    <text evidence="5">NDH-1 shuttles electrons from NADH, via FMN and iron-sulfur (Fe-S) centers, to quinones in the respiratory chain. The immediate electron acceptor for the enzyme in this species is believed to be ubiquinone. Couples the redox reaction to proton translocation (for every two electrons transferred, four hydrogen ions are translocated across the cytoplasmic membrane), and thus conserves the redox energy in a proton gradient.</text>
</comment>
<comment type="similarity">
    <text evidence="5">Belongs to the complex I subunit 2 family.</text>
</comment>
<evidence type="ECO:0000256" key="2">
    <source>
        <dbReference type="ARBA" id="ARBA00022692"/>
    </source>
</evidence>
<evidence type="ECO:0000256" key="5">
    <source>
        <dbReference type="HAMAP-Rule" id="MF_00445"/>
    </source>
</evidence>
<feature type="transmembrane region" description="Helical" evidence="5">
    <location>
        <begin position="160"/>
        <end position="181"/>
    </location>
</feature>